<dbReference type="InterPro" id="IPR034003">
    <property type="entry name" value="ABCG_PDR_2"/>
</dbReference>
<evidence type="ECO:0000256" key="4">
    <source>
        <dbReference type="ARBA" id="ARBA00022692"/>
    </source>
</evidence>
<dbReference type="Gene3D" id="3.40.50.300">
    <property type="entry name" value="P-loop containing nucleotide triphosphate hydrolases"/>
    <property type="match status" value="1"/>
</dbReference>
<keyword evidence="3" id="KW-0813">Transport</keyword>
<dbReference type="GO" id="GO:0140359">
    <property type="term" value="F:ABC-type transporter activity"/>
    <property type="evidence" value="ECO:0007669"/>
    <property type="project" value="InterPro"/>
</dbReference>
<feature type="transmembrane region" description="Helical" evidence="10">
    <location>
        <begin position="360"/>
        <end position="383"/>
    </location>
</feature>
<evidence type="ECO:0000256" key="5">
    <source>
        <dbReference type="ARBA" id="ARBA00022737"/>
    </source>
</evidence>
<feature type="transmembrane region" description="Helical" evidence="10">
    <location>
        <begin position="327"/>
        <end position="348"/>
    </location>
</feature>
<dbReference type="AlphaFoldDB" id="A0AAQ3L307"/>
<name>A0AAQ3L307_9LILI</name>
<keyword evidence="9 10" id="KW-0472">Membrane</keyword>
<dbReference type="CDD" id="cd03232">
    <property type="entry name" value="ABCG_PDR_domain2"/>
    <property type="match status" value="1"/>
</dbReference>
<evidence type="ECO:0000256" key="3">
    <source>
        <dbReference type="ARBA" id="ARBA00022448"/>
    </source>
</evidence>
<accession>A0AAQ3L307</accession>
<keyword evidence="5" id="KW-0677">Repeat</keyword>
<evidence type="ECO:0000256" key="10">
    <source>
        <dbReference type="SAM" id="Phobius"/>
    </source>
</evidence>
<evidence type="ECO:0000256" key="7">
    <source>
        <dbReference type="ARBA" id="ARBA00022840"/>
    </source>
</evidence>
<dbReference type="Proteomes" id="UP001327560">
    <property type="component" value="Chromosome 8"/>
</dbReference>
<keyword evidence="4 10" id="KW-0812">Transmembrane</keyword>
<evidence type="ECO:0000259" key="11">
    <source>
        <dbReference type="PROSITE" id="PS50893"/>
    </source>
</evidence>
<sequence>MKDHRLQLLRDVSGVFRPGVLTALMGVTGAGKTTLLDVLAGRKTSGHIEGSIKISGYPKKQETFARISGYCEQSDNHSPYLTVFESLWYSAWLRLPSHVDAHKRLIFIDEVMELVELKSLKNAMVGLPGVSGLAAEVRKRLTIAVELVSSPSIIFMDEPTTGLDAHAAAIVMRTVRKATDTGRTIVCTIHQPSIEIFEAFDELLLMKKGGELIYGGSLGSSSDNMIQYFEGISGIPRIRDGQNPATWMLDITSPIMEYKLGIDFRNIFRGSSLYIHNMKLVDEFSKKQNNAADIHFPSKYAKSFGLQCISCLWKQHRSYWKNPDYNVVRYIVTFSVSLLVGIVFFGIGSKIQMEQDVFSILGALYSSTLFISFANALLVQPIVQTERTVFYRERAAGMYSSMPYALAQVAVEIPYILTQALIISSITYPMFRFQFSLLKFLWSFLFVLFSSIYFILFGMMSVALTPSQELASVLSFFFFVLWVIFSGFFMPQKMIPSWWRWFYWADPLAWTTYGMMASQLGDHVELLYAPGAANVTVKQFLQGYFGFQANYLPLIVSFHVAVIILFMFVLGFSIKYLNFQRR</sequence>
<dbReference type="Pfam" id="PF00005">
    <property type="entry name" value="ABC_tran"/>
    <property type="match status" value="1"/>
</dbReference>
<dbReference type="EMBL" id="CP136897">
    <property type="protein sequence ID" value="WOL18142.1"/>
    <property type="molecule type" value="Genomic_DNA"/>
</dbReference>
<dbReference type="InterPro" id="IPR013525">
    <property type="entry name" value="ABC2_TM"/>
</dbReference>
<reference evidence="12 13" key="1">
    <citation type="submission" date="2023-10" db="EMBL/GenBank/DDBJ databases">
        <title>Chromosome-scale genome assembly provides insights into flower coloration mechanisms of Canna indica.</title>
        <authorList>
            <person name="Li C."/>
        </authorList>
    </citation>
    <scope>NUCLEOTIDE SEQUENCE [LARGE SCALE GENOMIC DNA]</scope>
    <source>
        <tissue evidence="12">Flower</tissue>
    </source>
</reference>
<dbReference type="GO" id="GO:0005524">
    <property type="term" value="F:ATP binding"/>
    <property type="evidence" value="ECO:0007669"/>
    <property type="project" value="UniProtKB-KW"/>
</dbReference>
<keyword evidence="7" id="KW-0067">ATP-binding</keyword>
<dbReference type="InterPro" id="IPR003439">
    <property type="entry name" value="ABC_transporter-like_ATP-bd"/>
</dbReference>
<dbReference type="Pfam" id="PF01061">
    <property type="entry name" value="ABC2_membrane"/>
    <property type="match status" value="1"/>
</dbReference>
<feature type="transmembrane region" description="Helical" evidence="10">
    <location>
        <begin position="551"/>
        <end position="574"/>
    </location>
</feature>
<evidence type="ECO:0000256" key="1">
    <source>
        <dbReference type="ARBA" id="ARBA00004141"/>
    </source>
</evidence>
<dbReference type="SMART" id="SM00382">
    <property type="entry name" value="AAA"/>
    <property type="match status" value="1"/>
</dbReference>
<evidence type="ECO:0000313" key="13">
    <source>
        <dbReference type="Proteomes" id="UP001327560"/>
    </source>
</evidence>
<feature type="domain" description="ABC transporter" evidence="11">
    <location>
        <begin position="1"/>
        <end position="233"/>
    </location>
</feature>
<feature type="transmembrane region" description="Helical" evidence="10">
    <location>
        <begin position="470"/>
        <end position="489"/>
    </location>
</feature>
<keyword evidence="13" id="KW-1185">Reference proteome</keyword>
<evidence type="ECO:0000256" key="9">
    <source>
        <dbReference type="ARBA" id="ARBA00023136"/>
    </source>
</evidence>
<evidence type="ECO:0000256" key="8">
    <source>
        <dbReference type="ARBA" id="ARBA00022989"/>
    </source>
</evidence>
<feature type="transmembrane region" description="Helical" evidence="10">
    <location>
        <begin position="403"/>
        <end position="428"/>
    </location>
</feature>
<dbReference type="PANTHER" id="PTHR19241">
    <property type="entry name" value="ATP-BINDING CASSETTE TRANSPORTER"/>
    <property type="match status" value="1"/>
</dbReference>
<gene>
    <name evidence="12" type="ORF">Cni_G26935</name>
</gene>
<dbReference type="Pfam" id="PF19055">
    <property type="entry name" value="ABC2_membrane_7"/>
    <property type="match status" value="1"/>
</dbReference>
<keyword evidence="8 10" id="KW-1133">Transmembrane helix</keyword>
<dbReference type="GO" id="GO:0016887">
    <property type="term" value="F:ATP hydrolysis activity"/>
    <property type="evidence" value="ECO:0007669"/>
    <property type="project" value="InterPro"/>
</dbReference>
<feature type="transmembrane region" description="Helical" evidence="10">
    <location>
        <begin position="440"/>
        <end position="464"/>
    </location>
</feature>
<evidence type="ECO:0000256" key="2">
    <source>
        <dbReference type="ARBA" id="ARBA00006012"/>
    </source>
</evidence>
<dbReference type="InterPro" id="IPR027417">
    <property type="entry name" value="P-loop_NTPase"/>
</dbReference>
<dbReference type="InterPro" id="IPR003593">
    <property type="entry name" value="AAA+_ATPase"/>
</dbReference>
<dbReference type="FunFam" id="3.40.50.300:FF:000157">
    <property type="entry name" value="ABC transporter G family member 34"/>
    <property type="match status" value="1"/>
</dbReference>
<comment type="subcellular location">
    <subcellularLocation>
        <location evidence="1">Membrane</location>
        <topology evidence="1">Multi-pass membrane protein</topology>
    </subcellularLocation>
</comment>
<proteinExistence type="inferred from homology"/>
<dbReference type="InterPro" id="IPR043926">
    <property type="entry name" value="ABCG_dom"/>
</dbReference>
<protein>
    <submittedName>
        <fullName evidence="12">ABC transporter G family member 45</fullName>
    </submittedName>
</protein>
<evidence type="ECO:0000313" key="12">
    <source>
        <dbReference type="EMBL" id="WOL18142.1"/>
    </source>
</evidence>
<dbReference type="GO" id="GO:0005886">
    <property type="term" value="C:plasma membrane"/>
    <property type="evidence" value="ECO:0007669"/>
    <property type="project" value="UniProtKB-ARBA"/>
</dbReference>
<comment type="similarity">
    <text evidence="2">Belongs to the ABC transporter superfamily. ABCG family. PDR (TC 3.A.1.205) subfamily.</text>
</comment>
<dbReference type="PROSITE" id="PS50893">
    <property type="entry name" value="ABC_TRANSPORTER_2"/>
    <property type="match status" value="1"/>
</dbReference>
<dbReference type="SUPFAM" id="SSF52540">
    <property type="entry name" value="P-loop containing nucleoside triphosphate hydrolases"/>
    <property type="match status" value="1"/>
</dbReference>
<keyword evidence="6" id="KW-0547">Nucleotide-binding</keyword>
<evidence type="ECO:0000256" key="6">
    <source>
        <dbReference type="ARBA" id="ARBA00022741"/>
    </source>
</evidence>
<organism evidence="12 13">
    <name type="scientific">Canna indica</name>
    <name type="common">Indian-shot</name>
    <dbReference type="NCBI Taxonomy" id="4628"/>
    <lineage>
        <taxon>Eukaryota</taxon>
        <taxon>Viridiplantae</taxon>
        <taxon>Streptophyta</taxon>
        <taxon>Embryophyta</taxon>
        <taxon>Tracheophyta</taxon>
        <taxon>Spermatophyta</taxon>
        <taxon>Magnoliopsida</taxon>
        <taxon>Liliopsida</taxon>
        <taxon>Zingiberales</taxon>
        <taxon>Cannaceae</taxon>
        <taxon>Canna</taxon>
    </lineage>
</organism>